<protein>
    <submittedName>
        <fullName evidence="2">Uncharacterized protein</fullName>
    </submittedName>
</protein>
<dbReference type="GeneID" id="41964389"/>
<evidence type="ECO:0000313" key="1">
    <source>
        <dbReference type="Proteomes" id="UP000515153"/>
    </source>
</evidence>
<dbReference type="Proteomes" id="UP000515153">
    <property type="component" value="Unplaced"/>
</dbReference>
<gene>
    <name evidence="2" type="ORF">PgNI_09499</name>
</gene>
<name>A0A6P8AR59_PYRGI</name>
<reference evidence="2" key="2">
    <citation type="submission" date="2019-10" db="EMBL/GenBank/DDBJ databases">
        <authorList>
            <consortium name="NCBI Genome Project"/>
        </authorList>
    </citation>
    <scope>NUCLEOTIDE SEQUENCE</scope>
    <source>
        <strain evidence="2">NI907</strain>
    </source>
</reference>
<sequence>MANPEDYEFSIKGRAYKLSAIEKATKGTVVRVSALTSKALEALDPALTELGGDEGIEILVIGLKPPQSSAEAEKRATATSINSRLADQRLLTAATAESSTDAVRVGRVYKGSGRMYAINRESGLLVAHKMKYQEAFIFSDFRDDFIIPKAQRTIVWASMQKACTQRYIWQGCGEADAYETCSHYRD</sequence>
<reference evidence="2" key="1">
    <citation type="journal article" date="2019" name="Mol. Biol. Evol.">
        <title>Blast fungal genomes show frequent chromosomal changes, gene gains and losses, and effector gene turnover.</title>
        <authorList>
            <person name="Gomez Luciano L.B."/>
            <person name="Jason Tsai I."/>
            <person name="Chuma I."/>
            <person name="Tosa Y."/>
            <person name="Chen Y.H."/>
            <person name="Li J.Y."/>
            <person name="Li M.Y."/>
            <person name="Jade Lu M.Y."/>
            <person name="Nakayashiki H."/>
            <person name="Li W.H."/>
        </authorList>
    </citation>
    <scope>NUCLEOTIDE SEQUENCE</scope>
    <source>
        <strain evidence="2">NI907</strain>
    </source>
</reference>
<dbReference type="RefSeq" id="XP_030977396.1">
    <property type="nucleotide sequence ID" value="XM_031129481.1"/>
</dbReference>
<keyword evidence="1" id="KW-1185">Reference proteome</keyword>
<organism evidence="1 2">
    <name type="scientific">Pyricularia grisea</name>
    <name type="common">Crabgrass-specific blast fungus</name>
    <name type="synonym">Magnaporthe grisea</name>
    <dbReference type="NCBI Taxonomy" id="148305"/>
    <lineage>
        <taxon>Eukaryota</taxon>
        <taxon>Fungi</taxon>
        <taxon>Dikarya</taxon>
        <taxon>Ascomycota</taxon>
        <taxon>Pezizomycotina</taxon>
        <taxon>Sordariomycetes</taxon>
        <taxon>Sordariomycetidae</taxon>
        <taxon>Magnaporthales</taxon>
        <taxon>Pyriculariaceae</taxon>
        <taxon>Pyricularia</taxon>
    </lineage>
</organism>
<dbReference type="KEGG" id="pgri:PgNI_09499"/>
<accession>A0A6P8AR59</accession>
<evidence type="ECO:0000313" key="2">
    <source>
        <dbReference type="RefSeq" id="XP_030977396.1"/>
    </source>
</evidence>
<dbReference type="AlphaFoldDB" id="A0A6P8AR59"/>
<reference evidence="2" key="3">
    <citation type="submission" date="2025-08" db="UniProtKB">
        <authorList>
            <consortium name="RefSeq"/>
        </authorList>
    </citation>
    <scope>IDENTIFICATION</scope>
    <source>
        <strain evidence="2">NI907</strain>
    </source>
</reference>
<proteinExistence type="predicted"/>